<reference evidence="2" key="1">
    <citation type="journal article" date="2023" name="Nat. Plants">
        <title>Single-cell RNA sequencing provides a high-resolution roadmap for understanding the multicellular compartmentation of specialized metabolism.</title>
        <authorList>
            <person name="Sun S."/>
            <person name="Shen X."/>
            <person name="Li Y."/>
            <person name="Li Y."/>
            <person name="Wang S."/>
            <person name="Li R."/>
            <person name="Zhang H."/>
            <person name="Shen G."/>
            <person name="Guo B."/>
            <person name="Wei J."/>
            <person name="Xu J."/>
            <person name="St-Pierre B."/>
            <person name="Chen S."/>
            <person name="Sun C."/>
        </authorList>
    </citation>
    <scope>NUCLEOTIDE SEQUENCE [LARGE SCALE GENOMIC DNA]</scope>
</reference>
<comment type="caution">
    <text evidence="1">The sequence shown here is derived from an EMBL/GenBank/DDBJ whole genome shotgun (WGS) entry which is preliminary data.</text>
</comment>
<sequence length="149" mass="17002">MLILAKLGYSVSYGYYEHRRERGGLLTVRCNMIELQCRSQLVGSSDLEIEDEILDNNDSSSENERELEKSNKAKYQSRCSVYAVKDIIGPLNKNQQYTVIKLGFGNLIRRFSPVIVKVKLICKGDIPRIADGDQKKMNARVRELRNLGC</sequence>
<dbReference type="Proteomes" id="UP001060085">
    <property type="component" value="Linkage Group LG03"/>
</dbReference>
<protein>
    <submittedName>
        <fullName evidence="1">Uncharacterized protein</fullName>
    </submittedName>
</protein>
<evidence type="ECO:0000313" key="2">
    <source>
        <dbReference type="Proteomes" id="UP001060085"/>
    </source>
</evidence>
<organism evidence="1 2">
    <name type="scientific">Catharanthus roseus</name>
    <name type="common">Madagascar periwinkle</name>
    <name type="synonym">Vinca rosea</name>
    <dbReference type="NCBI Taxonomy" id="4058"/>
    <lineage>
        <taxon>Eukaryota</taxon>
        <taxon>Viridiplantae</taxon>
        <taxon>Streptophyta</taxon>
        <taxon>Embryophyta</taxon>
        <taxon>Tracheophyta</taxon>
        <taxon>Spermatophyta</taxon>
        <taxon>Magnoliopsida</taxon>
        <taxon>eudicotyledons</taxon>
        <taxon>Gunneridae</taxon>
        <taxon>Pentapetalae</taxon>
        <taxon>asterids</taxon>
        <taxon>lamiids</taxon>
        <taxon>Gentianales</taxon>
        <taxon>Apocynaceae</taxon>
        <taxon>Rauvolfioideae</taxon>
        <taxon>Vinceae</taxon>
        <taxon>Catharanthinae</taxon>
        <taxon>Catharanthus</taxon>
    </lineage>
</organism>
<dbReference type="EMBL" id="CM044703">
    <property type="protein sequence ID" value="KAI5673477.1"/>
    <property type="molecule type" value="Genomic_DNA"/>
</dbReference>
<accession>A0ACC0BLB2</accession>
<keyword evidence="2" id="KW-1185">Reference proteome</keyword>
<gene>
    <name evidence="1" type="ORF">M9H77_13841</name>
</gene>
<proteinExistence type="predicted"/>
<name>A0ACC0BLB2_CATRO</name>
<evidence type="ECO:0000313" key="1">
    <source>
        <dbReference type="EMBL" id="KAI5673477.1"/>
    </source>
</evidence>